<dbReference type="EMBL" id="CABFUZ020000246">
    <property type="protein sequence ID" value="VVM08314.1"/>
    <property type="molecule type" value="Genomic_DNA"/>
</dbReference>
<evidence type="ECO:0000313" key="3">
    <source>
        <dbReference type="EMBL" id="VVM08314.1"/>
    </source>
</evidence>
<dbReference type="AlphaFoldDB" id="A0A5E6MJG0"/>
<keyword evidence="2" id="KW-1133">Transmembrane helix</keyword>
<evidence type="ECO:0000313" key="4">
    <source>
        <dbReference type="Proteomes" id="UP000381693"/>
    </source>
</evidence>
<gene>
    <name evidence="3" type="ORF">MAMC_02050</name>
</gene>
<sequence length="214" mass="22717">MKPNDSAQETKGDRPSVQKITPSLTTLLLLSFLSVSLCFLFFPARRKGLELGKVTHAAMGMDGRADLPRELSPSALPHLSAPSSPKGEGSAAIPPPGGVDAFGLPASGAFETGSGRSADHPLSLSNLASYLPIWGYLEGEEVIVGGRVYRPGEQLVIRTPSGLCKARIAQVDRHCLVLQDEEGTEVRVPWPRPSGASGTPSNEIFIDPFSSSER</sequence>
<feature type="transmembrane region" description="Helical" evidence="2">
    <location>
        <begin position="20"/>
        <end position="42"/>
    </location>
</feature>
<evidence type="ECO:0000256" key="2">
    <source>
        <dbReference type="SAM" id="Phobius"/>
    </source>
</evidence>
<proteinExistence type="predicted"/>
<dbReference type="OrthoDB" id="193065at2"/>
<organism evidence="3 4">
    <name type="scientific">Methylacidimicrobium cyclopophantes</name>
    <dbReference type="NCBI Taxonomy" id="1041766"/>
    <lineage>
        <taxon>Bacteria</taxon>
        <taxon>Pseudomonadati</taxon>
        <taxon>Verrucomicrobiota</taxon>
        <taxon>Methylacidimicrobium</taxon>
    </lineage>
</organism>
<keyword evidence="2" id="KW-0812">Transmembrane</keyword>
<dbReference type="Proteomes" id="UP000381693">
    <property type="component" value="Unassembled WGS sequence"/>
</dbReference>
<feature type="compositionally biased region" description="Low complexity" evidence="1">
    <location>
        <begin position="71"/>
        <end position="85"/>
    </location>
</feature>
<name>A0A5E6MJG0_9BACT</name>
<comment type="caution">
    <text evidence="3">The sequence shown here is derived from an EMBL/GenBank/DDBJ whole genome shotgun (WGS) entry which is preliminary data.</text>
</comment>
<dbReference type="RefSeq" id="WP_142525938.1">
    <property type="nucleotide sequence ID" value="NZ_CABFUZ020000246.1"/>
</dbReference>
<reference evidence="3" key="1">
    <citation type="submission" date="2019-09" db="EMBL/GenBank/DDBJ databases">
        <authorList>
            <person name="Cremers G."/>
        </authorList>
    </citation>
    <scope>NUCLEOTIDE SEQUENCE [LARGE SCALE GENOMIC DNA]</scope>
    <source>
        <strain evidence="3">3B</strain>
    </source>
</reference>
<protein>
    <submittedName>
        <fullName evidence="3">Uncharacterized protein</fullName>
    </submittedName>
</protein>
<keyword evidence="4" id="KW-1185">Reference proteome</keyword>
<feature type="region of interest" description="Disordered" evidence="1">
    <location>
        <begin position="190"/>
        <end position="214"/>
    </location>
</feature>
<keyword evidence="2" id="KW-0472">Membrane</keyword>
<evidence type="ECO:0000256" key="1">
    <source>
        <dbReference type="SAM" id="MobiDB-lite"/>
    </source>
</evidence>
<accession>A0A5E6MJG0</accession>
<feature type="region of interest" description="Disordered" evidence="1">
    <location>
        <begin position="65"/>
        <end position="98"/>
    </location>
</feature>